<evidence type="ECO:0000313" key="10">
    <source>
        <dbReference type="EMBL" id="AIE96222.1"/>
    </source>
</evidence>
<sequence length="95" mass="10042">MATIRFYRGDLLLGVTETETDTPLLELAEAIGIDIPRNCTSGNCGTCMCRLKSGIVSMPEPLPPGIDEDLIEDGAILTCIGIADGPVDIDLIPPL</sequence>
<keyword evidence="7" id="KW-0411">Iron-sulfur</keyword>
<dbReference type="Pfam" id="PF00111">
    <property type="entry name" value="Fer2"/>
    <property type="match status" value="1"/>
</dbReference>
<evidence type="ECO:0000256" key="1">
    <source>
        <dbReference type="ARBA" id="ARBA00007874"/>
    </source>
</evidence>
<keyword evidence="5" id="KW-0249">Electron transport</keyword>
<keyword evidence="3" id="KW-0001">2Fe-2S</keyword>
<dbReference type="CDD" id="cd00207">
    <property type="entry name" value="fer2"/>
    <property type="match status" value="1"/>
</dbReference>
<dbReference type="InterPro" id="IPR001041">
    <property type="entry name" value="2Fe-2S_ferredoxin-type"/>
</dbReference>
<keyword evidence="2" id="KW-0813">Transport</keyword>
<evidence type="ECO:0000256" key="7">
    <source>
        <dbReference type="ARBA" id="ARBA00023014"/>
    </source>
</evidence>
<accession>A0A075G308</accession>
<dbReference type="Gene3D" id="3.10.20.30">
    <property type="match status" value="1"/>
</dbReference>
<keyword evidence="6" id="KW-0408">Iron</keyword>
<keyword evidence="4" id="KW-0479">Metal-binding</keyword>
<feature type="domain" description="2Fe-2S ferredoxin-type" evidence="9">
    <location>
        <begin position="2"/>
        <end position="95"/>
    </location>
</feature>
<dbReference type="SUPFAM" id="SSF54292">
    <property type="entry name" value="2Fe-2S ferredoxin-like"/>
    <property type="match status" value="1"/>
</dbReference>
<evidence type="ECO:0000256" key="5">
    <source>
        <dbReference type="ARBA" id="ARBA00022982"/>
    </source>
</evidence>
<dbReference type="EMBL" id="KF900472">
    <property type="protein sequence ID" value="AIE96222.1"/>
    <property type="molecule type" value="Genomic_DNA"/>
</dbReference>
<evidence type="ECO:0000256" key="6">
    <source>
        <dbReference type="ARBA" id="ARBA00023004"/>
    </source>
</evidence>
<dbReference type="InterPro" id="IPR006058">
    <property type="entry name" value="2Fe2S_fd_BS"/>
</dbReference>
<dbReference type="PROSITE" id="PS51085">
    <property type="entry name" value="2FE2S_FER_2"/>
    <property type="match status" value="1"/>
</dbReference>
<comment type="cofactor">
    <cofactor evidence="8">
        <name>[2Fe-2S] cluster</name>
        <dbReference type="ChEBI" id="CHEBI:190135"/>
    </cofactor>
</comment>
<dbReference type="InterPro" id="IPR012675">
    <property type="entry name" value="Beta-grasp_dom_sf"/>
</dbReference>
<dbReference type="GO" id="GO:0051537">
    <property type="term" value="F:2 iron, 2 sulfur cluster binding"/>
    <property type="evidence" value="ECO:0007669"/>
    <property type="project" value="UniProtKB-KW"/>
</dbReference>
<dbReference type="AlphaFoldDB" id="A0A075G308"/>
<evidence type="ECO:0000256" key="2">
    <source>
        <dbReference type="ARBA" id="ARBA00022448"/>
    </source>
</evidence>
<comment type="similarity">
    <text evidence="1">Belongs to the 2Fe2S plant-type ferredoxin family.</text>
</comment>
<evidence type="ECO:0000256" key="4">
    <source>
        <dbReference type="ARBA" id="ARBA00022723"/>
    </source>
</evidence>
<dbReference type="PROSITE" id="PS00197">
    <property type="entry name" value="2FE2S_FER_1"/>
    <property type="match status" value="1"/>
</dbReference>
<evidence type="ECO:0000259" key="9">
    <source>
        <dbReference type="PROSITE" id="PS51085"/>
    </source>
</evidence>
<organism evidence="10">
    <name type="scientific">uncultured marine group II/III euryarchaeote AD1000_74_G12</name>
    <dbReference type="NCBI Taxonomy" id="1457807"/>
    <lineage>
        <taxon>Archaea</taxon>
        <taxon>Methanobacteriati</taxon>
        <taxon>Methanobacteriota</taxon>
        <taxon>environmental samples</taxon>
    </lineage>
</organism>
<evidence type="ECO:0000256" key="3">
    <source>
        <dbReference type="ARBA" id="ARBA00022714"/>
    </source>
</evidence>
<dbReference type="PANTHER" id="PTHR43112:SF3">
    <property type="entry name" value="FERREDOXIN-2, CHLOROPLASTIC"/>
    <property type="match status" value="1"/>
</dbReference>
<evidence type="ECO:0000256" key="8">
    <source>
        <dbReference type="ARBA" id="ARBA00034078"/>
    </source>
</evidence>
<protein>
    <recommendedName>
        <fullName evidence="9">2Fe-2S ferredoxin-type domain-containing protein</fullName>
    </recommendedName>
</protein>
<name>A0A075G308_9EURY</name>
<dbReference type="InterPro" id="IPR036010">
    <property type="entry name" value="2Fe-2S_ferredoxin-like_sf"/>
</dbReference>
<dbReference type="GO" id="GO:0046872">
    <property type="term" value="F:metal ion binding"/>
    <property type="evidence" value="ECO:0007669"/>
    <property type="project" value="UniProtKB-KW"/>
</dbReference>
<reference evidence="10" key="1">
    <citation type="journal article" date="2014" name="Genome Biol. Evol.">
        <title>Pangenome evidence for extensive interdomain horizontal transfer affecting lineage core and shell genes in uncultured planktonic thaumarchaeota and euryarchaeota.</title>
        <authorList>
            <person name="Deschamps P."/>
            <person name="Zivanovic Y."/>
            <person name="Moreira D."/>
            <person name="Rodriguez-Valera F."/>
            <person name="Lopez-Garcia P."/>
        </authorList>
    </citation>
    <scope>NUCLEOTIDE SEQUENCE</scope>
</reference>
<dbReference type="PANTHER" id="PTHR43112">
    <property type="entry name" value="FERREDOXIN"/>
    <property type="match status" value="1"/>
</dbReference>
<proteinExistence type="inferred from homology"/>